<evidence type="ECO:0000313" key="13">
    <source>
        <dbReference type="EMBL" id="MBS7455635.1"/>
    </source>
</evidence>
<dbReference type="InterPro" id="IPR036938">
    <property type="entry name" value="PAP2/HPO_sf"/>
</dbReference>
<keyword evidence="6 10" id="KW-1133">Transmembrane helix</keyword>
<evidence type="ECO:0000256" key="1">
    <source>
        <dbReference type="ARBA" id="ARBA00004651"/>
    </source>
</evidence>
<reference evidence="13 14" key="1">
    <citation type="journal article" date="2021" name="Microbiol. Resour. Announc.">
        <title>Draft Genome Sequence of Coralloluteibacterium stylophorae LMG 29479T.</title>
        <authorList>
            <person name="Karlyshev A.V."/>
            <person name="Kudryashova E.B."/>
            <person name="Ariskina E.V."/>
            <person name="Conroy A.P."/>
            <person name="Abidueva E.Y."/>
        </authorList>
    </citation>
    <scope>NUCLEOTIDE SEQUENCE [LARGE SCALE GENOMIC DNA]</scope>
    <source>
        <strain evidence="13 14">LMG 29479</strain>
    </source>
</reference>
<dbReference type="PANTHER" id="PTHR14969">
    <property type="entry name" value="SPHINGOSINE-1-PHOSPHATE PHOSPHOHYDROLASE"/>
    <property type="match status" value="1"/>
</dbReference>
<feature type="transmembrane region" description="Helical" evidence="10">
    <location>
        <begin position="148"/>
        <end position="167"/>
    </location>
</feature>
<dbReference type="GO" id="GO:0005886">
    <property type="term" value="C:plasma membrane"/>
    <property type="evidence" value="ECO:0007669"/>
    <property type="project" value="UniProtKB-SubCell"/>
</dbReference>
<feature type="transmembrane region" description="Helical" evidence="10">
    <location>
        <begin position="201"/>
        <end position="222"/>
    </location>
</feature>
<feature type="transmembrane region" description="Helical" evidence="10">
    <location>
        <begin position="174"/>
        <end position="195"/>
    </location>
</feature>
<keyword evidence="7 10" id="KW-0472">Membrane</keyword>
<feature type="transmembrane region" description="Helical" evidence="10">
    <location>
        <begin position="106"/>
        <end position="128"/>
    </location>
</feature>
<dbReference type="EC" id="3.6.1.27" evidence="2"/>
<comment type="caution">
    <text evidence="12">The sequence shown here is derived from an EMBL/GenBank/DDBJ whole genome shotgun (WGS) entry which is preliminary data.</text>
</comment>
<reference evidence="12" key="2">
    <citation type="submission" date="2021-04" db="EMBL/GenBank/DDBJ databases">
        <authorList>
            <person name="Karlyshev A.V."/>
        </authorList>
    </citation>
    <scope>NUCLEOTIDE SEQUENCE</scope>
    <source>
        <strain evidence="12">LMG 29479</strain>
    </source>
</reference>
<evidence type="ECO:0000259" key="11">
    <source>
        <dbReference type="SMART" id="SM00014"/>
    </source>
</evidence>
<evidence type="ECO:0000256" key="9">
    <source>
        <dbReference type="ARBA" id="ARBA00047594"/>
    </source>
</evidence>
<keyword evidence="14" id="KW-1185">Reference proteome</keyword>
<dbReference type="EMBL" id="JAGQFT010000049">
    <property type="protein sequence ID" value="MBR0562397.1"/>
    <property type="molecule type" value="Genomic_DNA"/>
</dbReference>
<dbReference type="Pfam" id="PF01569">
    <property type="entry name" value="PAP2"/>
    <property type="match status" value="1"/>
</dbReference>
<dbReference type="GO" id="GO:0050380">
    <property type="term" value="F:undecaprenyl-diphosphatase activity"/>
    <property type="evidence" value="ECO:0007669"/>
    <property type="project" value="UniProtKB-EC"/>
</dbReference>
<evidence type="ECO:0000256" key="8">
    <source>
        <dbReference type="ARBA" id="ARBA00032707"/>
    </source>
</evidence>
<evidence type="ECO:0000256" key="7">
    <source>
        <dbReference type="ARBA" id="ARBA00023136"/>
    </source>
</evidence>
<name>A0A8J7VT01_9GAMM</name>
<dbReference type="Gene3D" id="1.20.144.10">
    <property type="entry name" value="Phosphatidic acid phosphatase type 2/haloperoxidase"/>
    <property type="match status" value="1"/>
</dbReference>
<dbReference type="AlphaFoldDB" id="A0A8J7VT01"/>
<keyword evidence="4 10" id="KW-0812">Transmembrane</keyword>
<evidence type="ECO:0000256" key="6">
    <source>
        <dbReference type="ARBA" id="ARBA00022989"/>
    </source>
</evidence>
<sequence length="237" mass="26113">MHDALRAARAVARVVGSVGRRHWPQLLVLFLAILVPLWGFAELAEEVREGEAFDFDDPLLLWAQGLQTPGLDRFFVLVSLFGYAWGVVPLDVAIPLVQLALRRIRAFVFFTVSVLGSALLNMGAKAFYGRTRPSLWESIAPETTFSFPSGHAMGSMTLAAALVLLAWPTRWRWIALALGVVAVALVGFSRVYLGVHYPSDVVAGWAAGLVWTVGVHQVLHLFPRWRARPARPEHAPA</sequence>
<keyword evidence="3" id="KW-1003">Cell membrane</keyword>
<feature type="transmembrane region" description="Helical" evidence="10">
    <location>
        <begin position="23"/>
        <end position="41"/>
    </location>
</feature>
<dbReference type="RefSeq" id="WP_211926341.1">
    <property type="nucleotide sequence ID" value="NZ_JAGQFT020000001.1"/>
</dbReference>
<evidence type="ECO:0000313" key="12">
    <source>
        <dbReference type="EMBL" id="MBR0562397.1"/>
    </source>
</evidence>
<dbReference type="InterPro" id="IPR000326">
    <property type="entry name" value="PAP2/HPO"/>
</dbReference>
<accession>A0A8J7VT01</accession>
<dbReference type="Proteomes" id="UP000675747">
    <property type="component" value="Unassembled WGS sequence"/>
</dbReference>
<proteinExistence type="predicted"/>
<evidence type="ECO:0000256" key="10">
    <source>
        <dbReference type="SAM" id="Phobius"/>
    </source>
</evidence>
<feature type="domain" description="Phosphatidic acid phosphatase type 2/haloperoxidase" evidence="11">
    <location>
        <begin position="108"/>
        <end position="216"/>
    </location>
</feature>
<evidence type="ECO:0000256" key="4">
    <source>
        <dbReference type="ARBA" id="ARBA00022692"/>
    </source>
</evidence>
<dbReference type="CDD" id="cd03392">
    <property type="entry name" value="PAP2_like_2"/>
    <property type="match status" value="1"/>
</dbReference>
<evidence type="ECO:0000256" key="3">
    <source>
        <dbReference type="ARBA" id="ARBA00022475"/>
    </source>
</evidence>
<evidence type="ECO:0000313" key="14">
    <source>
        <dbReference type="Proteomes" id="UP000675747"/>
    </source>
</evidence>
<dbReference type="EMBL" id="JAGQFT020000001">
    <property type="protein sequence ID" value="MBS7455635.1"/>
    <property type="molecule type" value="Genomic_DNA"/>
</dbReference>
<comment type="subcellular location">
    <subcellularLocation>
        <location evidence="1">Cell membrane</location>
        <topology evidence="1">Multi-pass membrane protein</topology>
    </subcellularLocation>
</comment>
<dbReference type="SUPFAM" id="SSF48317">
    <property type="entry name" value="Acid phosphatase/Vanadium-dependent haloperoxidase"/>
    <property type="match status" value="1"/>
</dbReference>
<dbReference type="PANTHER" id="PTHR14969:SF62">
    <property type="entry name" value="DECAPRENYLPHOSPHORYL-5-PHOSPHORIBOSE PHOSPHATASE RV3807C-RELATED"/>
    <property type="match status" value="1"/>
</dbReference>
<dbReference type="SMART" id="SM00014">
    <property type="entry name" value="acidPPc"/>
    <property type="match status" value="1"/>
</dbReference>
<feature type="transmembrane region" description="Helical" evidence="10">
    <location>
        <begin position="74"/>
        <end position="94"/>
    </location>
</feature>
<protein>
    <recommendedName>
        <fullName evidence="2">undecaprenyl-diphosphate phosphatase</fullName>
        <ecNumber evidence="2">3.6.1.27</ecNumber>
    </recommendedName>
    <alternativeName>
        <fullName evidence="8">Undecaprenyl pyrophosphate phosphatase</fullName>
    </alternativeName>
</protein>
<comment type="catalytic activity">
    <reaction evidence="9">
        <text>di-trans,octa-cis-undecaprenyl diphosphate + H2O = di-trans,octa-cis-undecaprenyl phosphate + phosphate + H(+)</text>
        <dbReference type="Rhea" id="RHEA:28094"/>
        <dbReference type="ChEBI" id="CHEBI:15377"/>
        <dbReference type="ChEBI" id="CHEBI:15378"/>
        <dbReference type="ChEBI" id="CHEBI:43474"/>
        <dbReference type="ChEBI" id="CHEBI:58405"/>
        <dbReference type="ChEBI" id="CHEBI:60392"/>
        <dbReference type="EC" id="3.6.1.27"/>
    </reaction>
</comment>
<evidence type="ECO:0000256" key="2">
    <source>
        <dbReference type="ARBA" id="ARBA00012374"/>
    </source>
</evidence>
<evidence type="ECO:0000256" key="5">
    <source>
        <dbReference type="ARBA" id="ARBA00022801"/>
    </source>
</evidence>
<gene>
    <name evidence="13" type="ORF">KB893_000595</name>
    <name evidence="12" type="ORF">KB893_07705</name>
</gene>
<keyword evidence="5" id="KW-0378">Hydrolase</keyword>
<organism evidence="12">
    <name type="scientific">Coralloluteibacterium stylophorae</name>
    <dbReference type="NCBI Taxonomy" id="1776034"/>
    <lineage>
        <taxon>Bacteria</taxon>
        <taxon>Pseudomonadati</taxon>
        <taxon>Pseudomonadota</taxon>
        <taxon>Gammaproteobacteria</taxon>
        <taxon>Lysobacterales</taxon>
        <taxon>Lysobacteraceae</taxon>
        <taxon>Coralloluteibacterium</taxon>
    </lineage>
</organism>